<dbReference type="PANTHER" id="PTHR12300:SF161">
    <property type="entry name" value="RECEPTOR EXPRESSION-ENHANCING PROTEIN"/>
    <property type="match status" value="1"/>
</dbReference>
<dbReference type="HOGENOM" id="CLU_061852_0_0_1"/>
<dbReference type="KEGG" id="mlr:MELLADRAFT_114893"/>
<dbReference type="Proteomes" id="UP000001072">
    <property type="component" value="Unassembled WGS sequence"/>
</dbReference>
<dbReference type="GeneID" id="18925488"/>
<dbReference type="EMBL" id="GL883090">
    <property type="protein sequence ID" value="EGG13054.1"/>
    <property type="molecule type" value="Genomic_DNA"/>
</dbReference>
<feature type="compositionally biased region" description="Basic and acidic residues" evidence="7">
    <location>
        <begin position="366"/>
        <end position="375"/>
    </location>
</feature>
<dbReference type="STRING" id="747676.F4R448"/>
<gene>
    <name evidence="8" type="ORF">MELLADRAFT_114893</name>
</gene>
<sequence>MKLVILFEMSLMEIDVTPQSPNTSLGTLYPIYLSYKAIKANDLQSLEVLLMYWIVMGSVTALENTFGWLINWLPFYYEAKTILMLWLTLPQIQGSTFVYVTYLHPFLLEHESDIDAIMVEAKEKAKRAGADYLRRLVEKMKELVMGLVASQQSINQSQTNQSQVMNNNMPMDHHPASIYAMNFLRQFGPAAAAVFQPMQTRTHHQSQHDFEHPPGAVYNQLFFRPPSVQPQALSGYQIPEYDSSSSNLGVPGMMKNGGSGNRRVSSPLPAPGRVIQASSRMHHSNSGSGLSAYDEILQDEASGSETEWMASNRSKRWNAPRASTGQMEDETRPLVERSTPPPPPSSSSAVANPPGPGWWFGWGGRPVEEMSKKND</sequence>
<evidence type="ECO:0000256" key="5">
    <source>
        <dbReference type="ARBA" id="ARBA00023136"/>
    </source>
</evidence>
<evidence type="ECO:0000256" key="1">
    <source>
        <dbReference type="ARBA" id="ARBA00004141"/>
    </source>
</evidence>
<keyword evidence="9" id="KW-1185">Reference proteome</keyword>
<evidence type="ECO:0000256" key="6">
    <source>
        <dbReference type="RuleBase" id="RU362006"/>
    </source>
</evidence>
<reference evidence="9" key="1">
    <citation type="journal article" date="2011" name="Proc. Natl. Acad. Sci. U.S.A.">
        <title>Obligate biotrophy features unraveled by the genomic analysis of rust fungi.</title>
        <authorList>
            <person name="Duplessis S."/>
            <person name="Cuomo C.A."/>
            <person name="Lin Y.-C."/>
            <person name="Aerts A."/>
            <person name="Tisserant E."/>
            <person name="Veneault-Fourrey C."/>
            <person name="Joly D.L."/>
            <person name="Hacquard S."/>
            <person name="Amselem J."/>
            <person name="Cantarel B.L."/>
            <person name="Chiu R."/>
            <person name="Coutinho P.M."/>
            <person name="Feau N."/>
            <person name="Field M."/>
            <person name="Frey P."/>
            <person name="Gelhaye E."/>
            <person name="Goldberg J."/>
            <person name="Grabherr M.G."/>
            <person name="Kodira C.D."/>
            <person name="Kohler A."/>
            <person name="Kuees U."/>
            <person name="Lindquist E.A."/>
            <person name="Lucas S.M."/>
            <person name="Mago R."/>
            <person name="Mauceli E."/>
            <person name="Morin E."/>
            <person name="Murat C."/>
            <person name="Pangilinan J.L."/>
            <person name="Park R."/>
            <person name="Pearson M."/>
            <person name="Quesneville H."/>
            <person name="Rouhier N."/>
            <person name="Sakthikumar S."/>
            <person name="Salamov A.A."/>
            <person name="Schmutz J."/>
            <person name="Selles B."/>
            <person name="Shapiro H."/>
            <person name="Tanguay P."/>
            <person name="Tuskan G.A."/>
            <person name="Henrissat B."/>
            <person name="Van de Peer Y."/>
            <person name="Rouze P."/>
            <person name="Ellis J.G."/>
            <person name="Dodds P.N."/>
            <person name="Schein J.E."/>
            <person name="Zhong S."/>
            <person name="Hamelin R.C."/>
            <person name="Grigoriev I.V."/>
            <person name="Szabo L.J."/>
            <person name="Martin F."/>
        </authorList>
    </citation>
    <scope>NUCLEOTIDE SEQUENCE [LARGE SCALE GENOMIC DNA]</scope>
    <source>
        <strain evidence="9">98AG31 / pathotype 3-4-7</strain>
    </source>
</reference>
<feature type="region of interest" description="Disordered" evidence="7">
    <location>
        <begin position="303"/>
        <end position="375"/>
    </location>
</feature>
<dbReference type="OrthoDB" id="434647at2759"/>
<organism evidence="9">
    <name type="scientific">Melampsora larici-populina (strain 98AG31 / pathotype 3-4-7)</name>
    <name type="common">Poplar leaf rust fungus</name>
    <dbReference type="NCBI Taxonomy" id="747676"/>
    <lineage>
        <taxon>Eukaryota</taxon>
        <taxon>Fungi</taxon>
        <taxon>Dikarya</taxon>
        <taxon>Basidiomycota</taxon>
        <taxon>Pucciniomycotina</taxon>
        <taxon>Pucciniomycetes</taxon>
        <taxon>Pucciniales</taxon>
        <taxon>Melampsoraceae</taxon>
        <taxon>Melampsora</taxon>
    </lineage>
</organism>
<evidence type="ECO:0000256" key="4">
    <source>
        <dbReference type="ARBA" id="ARBA00022989"/>
    </source>
</evidence>
<dbReference type="InterPro" id="IPR004345">
    <property type="entry name" value="TB2_DP1_HVA22"/>
</dbReference>
<dbReference type="PANTHER" id="PTHR12300">
    <property type="entry name" value="HVA22-LIKE PROTEINS"/>
    <property type="match status" value="1"/>
</dbReference>
<keyword evidence="4" id="KW-1133">Transmembrane helix</keyword>
<dbReference type="RefSeq" id="XP_007403992.1">
    <property type="nucleotide sequence ID" value="XM_007403930.1"/>
</dbReference>
<accession>F4R448</accession>
<dbReference type="eggNOG" id="KOG1726">
    <property type="taxonomic scope" value="Eukaryota"/>
</dbReference>
<proteinExistence type="inferred from homology"/>
<comment type="similarity">
    <text evidence="2 6">Belongs to the DP1 family.</text>
</comment>
<comment type="subcellular location">
    <subcellularLocation>
        <location evidence="1 6">Membrane</location>
        <topology evidence="1 6">Multi-pass membrane protein</topology>
    </subcellularLocation>
</comment>
<feature type="compositionally biased region" description="Polar residues" evidence="7">
    <location>
        <begin position="303"/>
        <end position="312"/>
    </location>
</feature>
<dbReference type="VEuPathDB" id="FungiDB:MELLADRAFT_114893"/>
<protein>
    <recommendedName>
        <fullName evidence="6">Protein YOP1</fullName>
    </recommendedName>
</protein>
<evidence type="ECO:0000256" key="2">
    <source>
        <dbReference type="ARBA" id="ARBA00008573"/>
    </source>
</evidence>
<dbReference type="AlphaFoldDB" id="F4R448"/>
<keyword evidence="5" id="KW-0472">Membrane</keyword>
<evidence type="ECO:0000313" key="8">
    <source>
        <dbReference type="EMBL" id="EGG13054.1"/>
    </source>
</evidence>
<dbReference type="GO" id="GO:0016020">
    <property type="term" value="C:membrane"/>
    <property type="evidence" value="ECO:0007669"/>
    <property type="project" value="UniProtKB-SubCell"/>
</dbReference>
<evidence type="ECO:0000256" key="3">
    <source>
        <dbReference type="ARBA" id="ARBA00022692"/>
    </source>
</evidence>
<dbReference type="InParanoid" id="F4R448"/>
<dbReference type="Pfam" id="PF03134">
    <property type="entry name" value="TB2_DP1_HVA22"/>
    <property type="match status" value="1"/>
</dbReference>
<name>F4R448_MELLP</name>
<keyword evidence="3" id="KW-0812">Transmembrane</keyword>
<evidence type="ECO:0000256" key="7">
    <source>
        <dbReference type="SAM" id="MobiDB-lite"/>
    </source>
</evidence>
<evidence type="ECO:0000313" key="9">
    <source>
        <dbReference type="Proteomes" id="UP000001072"/>
    </source>
</evidence>